<sequence>MKLSFENNGTRLQLETPKQFDMATGTAFLALASKVLTRDEQENHGLTVIPDDQKQERRINYADVPGWREPVKAKVMCPFCGESYTREIPYGYKHIRCRVCHEKIHVSAAAGEYGVPDEKGFYYVAEEPERDDGMDKELLDEMQKNDSEEQ</sequence>
<dbReference type="KEGG" id="lalo:ABC765_08520"/>
<evidence type="ECO:0000313" key="2">
    <source>
        <dbReference type="EMBL" id="XBG95097.1"/>
    </source>
</evidence>
<proteinExistence type="predicted"/>
<name>A0AAU7C1K3_9LACO</name>
<evidence type="ECO:0000256" key="1">
    <source>
        <dbReference type="SAM" id="MobiDB-lite"/>
    </source>
</evidence>
<dbReference type="RefSeq" id="WP_347980222.1">
    <property type="nucleotide sequence ID" value="NZ_CP154878.1"/>
</dbReference>
<reference evidence="2" key="1">
    <citation type="submission" date="2024-04" db="EMBL/GenBank/DDBJ databases">
        <title>Limosilactobacillus allomucosae sp. nov., a novel species isolated from wild boar faecal samples as a potential probiotics for domestic pigs.</title>
        <authorList>
            <person name="Chen B."/>
        </authorList>
    </citation>
    <scope>NUCLEOTIDE SEQUENCE</scope>
    <source>
        <strain evidence="2">WILCCON 0051</strain>
    </source>
</reference>
<feature type="compositionally biased region" description="Basic and acidic residues" evidence="1">
    <location>
        <begin position="131"/>
        <end position="150"/>
    </location>
</feature>
<dbReference type="AlphaFoldDB" id="A0AAU7C1K3"/>
<feature type="region of interest" description="Disordered" evidence="1">
    <location>
        <begin position="127"/>
        <end position="150"/>
    </location>
</feature>
<dbReference type="EMBL" id="CP154878">
    <property type="protein sequence ID" value="XBG95097.1"/>
    <property type="molecule type" value="Genomic_DNA"/>
</dbReference>
<protein>
    <submittedName>
        <fullName evidence="2">Uncharacterized protein</fullName>
    </submittedName>
</protein>
<organism evidence="2">
    <name type="scientific">Limosilactobacillus allomucosae</name>
    <dbReference type="NCBI Taxonomy" id="3142938"/>
    <lineage>
        <taxon>Bacteria</taxon>
        <taxon>Bacillati</taxon>
        <taxon>Bacillota</taxon>
        <taxon>Bacilli</taxon>
        <taxon>Lactobacillales</taxon>
        <taxon>Lactobacillaceae</taxon>
        <taxon>Limosilactobacillus</taxon>
    </lineage>
</organism>
<accession>A0AAU7C1K3</accession>
<gene>
    <name evidence="2" type="ORF">ABC765_08520</name>
</gene>